<dbReference type="Gene3D" id="3.20.20.100">
    <property type="entry name" value="NADP-dependent oxidoreductase domain"/>
    <property type="match status" value="1"/>
</dbReference>
<gene>
    <name evidence="2" type="ORF">SAMN04487894_105128</name>
</gene>
<evidence type="ECO:0000313" key="3">
    <source>
        <dbReference type="Proteomes" id="UP000198757"/>
    </source>
</evidence>
<dbReference type="STRING" id="1285928.SAMN04487894_105128"/>
<dbReference type="OrthoDB" id="9773828at2"/>
<dbReference type="InterPro" id="IPR020471">
    <property type="entry name" value="AKR"/>
</dbReference>
<dbReference type="GO" id="GO:0005829">
    <property type="term" value="C:cytosol"/>
    <property type="evidence" value="ECO:0007669"/>
    <property type="project" value="TreeGrafter"/>
</dbReference>
<proteinExistence type="predicted"/>
<dbReference type="CDD" id="cd19090">
    <property type="entry name" value="AKR_AKR15A-like"/>
    <property type="match status" value="1"/>
</dbReference>
<dbReference type="SUPFAM" id="SSF51430">
    <property type="entry name" value="NAD(P)-linked oxidoreductase"/>
    <property type="match status" value="1"/>
</dbReference>
<dbReference type="PANTHER" id="PTHR42686:SF1">
    <property type="entry name" value="GH17980P-RELATED"/>
    <property type="match status" value="1"/>
</dbReference>
<sequence length="302" mass="32904">MNEQGNTPFFLQQYVLGTAGLGGVWGAVDPEASVHTVIHALEAGISAIDTAPAYGNGEQIVGEALRQWKGTRPRISTKVGRLKSYASDHGIYDYTPGAMVKSVEGSLEILGIPAIDVLFLHEPAAIPEPEIGPAIAKMMDFKREGYARKIGLGGNYPPSFLKYLEAGMFDVVMEYNRLNACCTDALDTTLPECCSRNIAYWAASPLHMGLLGRCFNAFAAARPEWLEQRYIDTASGIHQMAVEHHLQLPSLALRFLQSIPLPVNIVIGPASQKELGDSLTAIARGPLAEDLYHKIIHYTKNI</sequence>
<accession>A0A1G6R365</accession>
<dbReference type="AlphaFoldDB" id="A0A1G6R365"/>
<reference evidence="3" key="1">
    <citation type="submission" date="2016-10" db="EMBL/GenBank/DDBJ databases">
        <authorList>
            <person name="Varghese N."/>
            <person name="Submissions S."/>
        </authorList>
    </citation>
    <scope>NUCLEOTIDE SEQUENCE [LARGE SCALE GENOMIC DNA]</scope>
    <source>
        <strain evidence="3">DSM 25811 / CCM 8410 / LMG 26954 / E90</strain>
    </source>
</reference>
<dbReference type="Pfam" id="PF00248">
    <property type="entry name" value="Aldo_ket_red"/>
    <property type="match status" value="1"/>
</dbReference>
<organism evidence="2 3">
    <name type="scientific">Niabella drilacis (strain DSM 25811 / CCM 8410 / CCUG 62505 / LMG 26954 / E90)</name>
    <dbReference type="NCBI Taxonomy" id="1285928"/>
    <lineage>
        <taxon>Bacteria</taxon>
        <taxon>Pseudomonadati</taxon>
        <taxon>Bacteroidota</taxon>
        <taxon>Chitinophagia</taxon>
        <taxon>Chitinophagales</taxon>
        <taxon>Chitinophagaceae</taxon>
        <taxon>Niabella</taxon>
    </lineage>
</organism>
<dbReference type="EMBL" id="FMZO01000005">
    <property type="protein sequence ID" value="SDC99089.1"/>
    <property type="molecule type" value="Genomic_DNA"/>
</dbReference>
<evidence type="ECO:0000313" key="2">
    <source>
        <dbReference type="EMBL" id="SDC99089.1"/>
    </source>
</evidence>
<dbReference type="GO" id="GO:0016491">
    <property type="term" value="F:oxidoreductase activity"/>
    <property type="evidence" value="ECO:0007669"/>
    <property type="project" value="InterPro"/>
</dbReference>
<dbReference type="InterPro" id="IPR036812">
    <property type="entry name" value="NAD(P)_OxRdtase_dom_sf"/>
</dbReference>
<keyword evidence="3" id="KW-1185">Reference proteome</keyword>
<evidence type="ECO:0000259" key="1">
    <source>
        <dbReference type="Pfam" id="PF00248"/>
    </source>
</evidence>
<name>A0A1G6R365_NIADE</name>
<protein>
    <submittedName>
        <fullName evidence="2">Methylglyoxal reductase</fullName>
    </submittedName>
</protein>
<dbReference type="Proteomes" id="UP000198757">
    <property type="component" value="Unassembled WGS sequence"/>
</dbReference>
<dbReference type="InterPro" id="IPR023210">
    <property type="entry name" value="NADP_OxRdtase_dom"/>
</dbReference>
<dbReference type="PANTHER" id="PTHR42686">
    <property type="entry name" value="GH17980P-RELATED"/>
    <property type="match status" value="1"/>
</dbReference>
<dbReference type="RefSeq" id="WP_090390112.1">
    <property type="nucleotide sequence ID" value="NZ_FMZO01000005.1"/>
</dbReference>
<feature type="domain" description="NADP-dependent oxidoreductase" evidence="1">
    <location>
        <begin position="15"/>
        <end position="293"/>
    </location>
</feature>